<dbReference type="InterPro" id="IPR016036">
    <property type="entry name" value="Malonyl_transacylase_ACP-bd"/>
</dbReference>
<dbReference type="Gene3D" id="3.30.70.250">
    <property type="entry name" value="Malonyl-CoA ACP transacylase, ACP-binding"/>
    <property type="match status" value="1"/>
</dbReference>
<evidence type="ECO:0000256" key="3">
    <source>
        <dbReference type="ARBA" id="ARBA00048462"/>
    </source>
</evidence>
<dbReference type="EMBL" id="JACEGA010000001">
    <property type="protein sequence ID" value="MBB2182262.1"/>
    <property type="molecule type" value="Genomic_DNA"/>
</dbReference>
<evidence type="ECO:0000313" key="8">
    <source>
        <dbReference type="Proteomes" id="UP000574276"/>
    </source>
</evidence>
<dbReference type="NCBIfam" id="TIGR00128">
    <property type="entry name" value="fabD"/>
    <property type="match status" value="1"/>
</dbReference>
<feature type="domain" description="Malonyl-CoA:ACP transacylase (MAT)" evidence="6">
    <location>
        <begin position="7"/>
        <end position="313"/>
    </location>
</feature>
<dbReference type="InterPro" id="IPR050858">
    <property type="entry name" value="Mal-CoA-ACP_Trans/PKS_FabD"/>
</dbReference>
<sequence>MIKTAFIFAGQGAQYIGMGKELYDFFPVCKKTFEEASNALHMDLTNLIFQGRKEDLDLTENTQPAVVTTSIAAYRAITEYGIIPDVVAGLSLGEYSALTASGVFTLEQVVPLVRKRGQYMQEAVPQGIGKMSAILGLSEDKVREACTEASALGIVEPANFNCPGQIVIGGEIQAVDEAARLTKEKGAMKAIDLSVSAPFHTSMLKPAADKLRNELEPMKLGTLAIPLVCNVNADIVSQSDEVKNLLYQQVMSSVLWEQSIRRMLQMGVRNFVEIGPGKTLSGFVRKIERGLGIYNVEDMASLEATVSALKSGI</sequence>
<dbReference type="PANTHER" id="PTHR42681">
    <property type="entry name" value="MALONYL-COA-ACYL CARRIER PROTEIN TRANSACYLASE, MITOCHONDRIAL"/>
    <property type="match status" value="1"/>
</dbReference>
<dbReference type="InterPro" id="IPR001227">
    <property type="entry name" value="Ac_transferase_dom_sf"/>
</dbReference>
<dbReference type="SUPFAM" id="SSF55048">
    <property type="entry name" value="Probable ACP-binding domain of malonyl-CoA ACP transacylase"/>
    <property type="match status" value="1"/>
</dbReference>
<evidence type="ECO:0000256" key="4">
    <source>
        <dbReference type="PIRNR" id="PIRNR000446"/>
    </source>
</evidence>
<keyword evidence="8" id="KW-1185">Reference proteome</keyword>
<evidence type="ECO:0000256" key="2">
    <source>
        <dbReference type="ARBA" id="ARBA00023315"/>
    </source>
</evidence>
<dbReference type="PIRSF" id="PIRSF000446">
    <property type="entry name" value="Mct"/>
    <property type="match status" value="1"/>
</dbReference>
<comment type="catalytic activity">
    <reaction evidence="3 4">
        <text>holo-[ACP] + malonyl-CoA = malonyl-[ACP] + CoA</text>
        <dbReference type="Rhea" id="RHEA:41792"/>
        <dbReference type="Rhea" id="RHEA-COMP:9623"/>
        <dbReference type="Rhea" id="RHEA-COMP:9685"/>
        <dbReference type="ChEBI" id="CHEBI:57287"/>
        <dbReference type="ChEBI" id="CHEBI:57384"/>
        <dbReference type="ChEBI" id="CHEBI:64479"/>
        <dbReference type="ChEBI" id="CHEBI:78449"/>
        <dbReference type="EC" id="2.3.1.39"/>
    </reaction>
</comment>
<dbReference type="RefSeq" id="WP_228351989.1">
    <property type="nucleotide sequence ID" value="NZ_JACEGA010000001.1"/>
</dbReference>
<evidence type="ECO:0000259" key="6">
    <source>
        <dbReference type="SMART" id="SM00827"/>
    </source>
</evidence>
<organism evidence="7 8">
    <name type="scientific">Variimorphobacter saccharofermentans</name>
    <dbReference type="NCBI Taxonomy" id="2755051"/>
    <lineage>
        <taxon>Bacteria</taxon>
        <taxon>Bacillati</taxon>
        <taxon>Bacillota</taxon>
        <taxon>Clostridia</taxon>
        <taxon>Lachnospirales</taxon>
        <taxon>Lachnospiraceae</taxon>
        <taxon>Variimorphobacter</taxon>
    </lineage>
</organism>
<dbReference type="Proteomes" id="UP000574276">
    <property type="component" value="Unassembled WGS sequence"/>
</dbReference>
<gene>
    <name evidence="7" type="primary">fabD</name>
    <name evidence="7" type="ORF">H0486_05155</name>
</gene>
<keyword evidence="1 4" id="KW-0808">Transferase</keyword>
<dbReference type="InterPro" id="IPR016035">
    <property type="entry name" value="Acyl_Trfase/lysoPLipase"/>
</dbReference>
<evidence type="ECO:0000256" key="5">
    <source>
        <dbReference type="PIRSR" id="PIRSR000446-1"/>
    </source>
</evidence>
<accession>A0A839JZ59</accession>
<dbReference type="GO" id="GO:0005829">
    <property type="term" value="C:cytosol"/>
    <property type="evidence" value="ECO:0007669"/>
    <property type="project" value="TreeGrafter"/>
</dbReference>
<dbReference type="InterPro" id="IPR004410">
    <property type="entry name" value="Malonyl_CoA-ACP_transAc_FabD"/>
</dbReference>
<name>A0A839JZ59_9FIRM</name>
<dbReference type="AlphaFoldDB" id="A0A839JZ59"/>
<dbReference type="InterPro" id="IPR024925">
    <property type="entry name" value="Malonyl_CoA-ACP_transAc"/>
</dbReference>
<feature type="active site" evidence="5">
    <location>
        <position position="91"/>
    </location>
</feature>
<evidence type="ECO:0000313" key="7">
    <source>
        <dbReference type="EMBL" id="MBB2182262.1"/>
    </source>
</evidence>
<dbReference type="SMART" id="SM00827">
    <property type="entry name" value="PKS_AT"/>
    <property type="match status" value="1"/>
</dbReference>
<dbReference type="GO" id="GO:0004314">
    <property type="term" value="F:[acyl-carrier-protein] S-malonyltransferase activity"/>
    <property type="evidence" value="ECO:0007669"/>
    <property type="project" value="UniProtKB-EC"/>
</dbReference>
<dbReference type="GO" id="GO:0006633">
    <property type="term" value="P:fatty acid biosynthetic process"/>
    <property type="evidence" value="ECO:0007669"/>
    <property type="project" value="TreeGrafter"/>
</dbReference>
<comment type="similarity">
    <text evidence="4">Belongs to the fabD family.</text>
</comment>
<feature type="active site" evidence="5">
    <location>
        <position position="200"/>
    </location>
</feature>
<comment type="caution">
    <text evidence="7">The sequence shown here is derived from an EMBL/GenBank/DDBJ whole genome shotgun (WGS) entry which is preliminary data.</text>
</comment>
<protein>
    <recommendedName>
        <fullName evidence="4">Malonyl CoA-acyl carrier protein transacylase</fullName>
        <ecNumber evidence="4">2.3.1.39</ecNumber>
    </recommendedName>
</protein>
<evidence type="ECO:0000256" key="1">
    <source>
        <dbReference type="ARBA" id="ARBA00022679"/>
    </source>
</evidence>
<dbReference type="Pfam" id="PF00698">
    <property type="entry name" value="Acyl_transf_1"/>
    <property type="match status" value="1"/>
</dbReference>
<dbReference type="EC" id="2.3.1.39" evidence="4"/>
<proteinExistence type="inferred from homology"/>
<dbReference type="FunFam" id="3.30.70.250:FF:000001">
    <property type="entry name" value="Malonyl CoA-acyl carrier protein transacylase"/>
    <property type="match status" value="1"/>
</dbReference>
<dbReference type="InterPro" id="IPR014043">
    <property type="entry name" value="Acyl_transferase_dom"/>
</dbReference>
<dbReference type="PANTHER" id="PTHR42681:SF1">
    <property type="entry name" value="MALONYL-COA-ACYL CARRIER PROTEIN TRANSACYLASE, MITOCHONDRIAL"/>
    <property type="match status" value="1"/>
</dbReference>
<keyword evidence="2 4" id="KW-0012">Acyltransferase</keyword>
<dbReference type="Gene3D" id="3.40.366.10">
    <property type="entry name" value="Malonyl-Coenzyme A Acyl Carrier Protein, domain 2"/>
    <property type="match status" value="1"/>
</dbReference>
<reference evidence="7 8" key="1">
    <citation type="submission" date="2020-07" db="EMBL/GenBank/DDBJ databases">
        <title>Characterization and genome sequencing of isolate MD1, a novel member within the family Lachnospiraceae.</title>
        <authorList>
            <person name="Rettenmaier R."/>
            <person name="Di Bello L."/>
            <person name="Zinser C."/>
            <person name="Scheitz K."/>
            <person name="Liebl W."/>
            <person name="Zverlov V."/>
        </authorList>
    </citation>
    <scope>NUCLEOTIDE SEQUENCE [LARGE SCALE GENOMIC DNA]</scope>
    <source>
        <strain evidence="7 8">MD1</strain>
    </source>
</reference>
<dbReference type="SUPFAM" id="SSF52151">
    <property type="entry name" value="FabD/lysophospholipase-like"/>
    <property type="match status" value="1"/>
</dbReference>